<reference evidence="1 3" key="1">
    <citation type="submission" date="2016-09" db="EMBL/GenBank/DDBJ databases">
        <title>genome sequences of unsequenced Mycobacteria.</title>
        <authorList>
            <person name="Greninger A.L."/>
            <person name="Jerome K.R."/>
            <person name="Mcnair B."/>
            <person name="Wallis C."/>
            <person name="Fang F."/>
        </authorList>
    </citation>
    <scope>NUCLEOTIDE SEQUENCE [LARGE SCALE GENOMIC DNA]</scope>
    <source>
        <strain evidence="1 3">BM1</strain>
    </source>
</reference>
<evidence type="ECO:0000313" key="1">
    <source>
        <dbReference type="EMBL" id="OPE53769.1"/>
    </source>
</evidence>
<dbReference type="Proteomes" id="UP000220340">
    <property type="component" value="Unassembled WGS sequence"/>
</dbReference>
<evidence type="ECO:0000313" key="2">
    <source>
        <dbReference type="EMBL" id="PEG55575.1"/>
    </source>
</evidence>
<protein>
    <submittedName>
        <fullName evidence="1">Uncharacterized protein</fullName>
    </submittedName>
</protein>
<dbReference type="EMBL" id="MIJD01000132">
    <property type="protein sequence ID" value="OPE53769.1"/>
    <property type="molecule type" value="Genomic_DNA"/>
</dbReference>
<keyword evidence="4" id="KW-1185">Reference proteome</keyword>
<evidence type="ECO:0000313" key="4">
    <source>
        <dbReference type="Proteomes" id="UP000220340"/>
    </source>
</evidence>
<dbReference type="EMBL" id="PDCR01000005">
    <property type="protein sequence ID" value="PEG55575.1"/>
    <property type="molecule type" value="Genomic_DNA"/>
</dbReference>
<reference evidence="2 4" key="2">
    <citation type="submission" date="2017-10" db="EMBL/GenBank/DDBJ databases">
        <title>The new phylogeny of genus Mycobacterium.</title>
        <authorList>
            <person name="Tortoli E."/>
            <person name="Trovato A."/>
            <person name="Cirillo D.M."/>
        </authorList>
    </citation>
    <scope>NUCLEOTIDE SEQUENCE [LARGE SCALE GENOMIC DNA]</scope>
    <source>
        <strain evidence="2 4">IP141170001</strain>
    </source>
</reference>
<organism evidence="1 3">
    <name type="scientific">Mycolicibacterium diernhoferi</name>
    <dbReference type="NCBI Taxonomy" id="1801"/>
    <lineage>
        <taxon>Bacteria</taxon>
        <taxon>Bacillati</taxon>
        <taxon>Actinomycetota</taxon>
        <taxon>Actinomycetes</taxon>
        <taxon>Mycobacteriales</taxon>
        <taxon>Mycobacteriaceae</taxon>
        <taxon>Mycolicibacterium</taxon>
    </lineage>
</organism>
<dbReference type="AlphaFoldDB" id="A0A1Q4H904"/>
<comment type="caution">
    <text evidence="1">The sequence shown here is derived from an EMBL/GenBank/DDBJ whole genome shotgun (WGS) entry which is preliminary data.</text>
</comment>
<name>A0A1Q4H904_9MYCO</name>
<dbReference type="OrthoDB" id="3692101at2"/>
<proteinExistence type="predicted"/>
<accession>A0A1Q4H904</accession>
<evidence type="ECO:0000313" key="3">
    <source>
        <dbReference type="Proteomes" id="UP000191039"/>
    </source>
</evidence>
<sequence length="134" mass="15441">MIAEGGNERQSRRVRRCSAHEVDFTPTGECPECARLLPRRQPEGVTEFRDGDDEGYRDWVRIHRGGYVLNMEKSYNTNYLILHQATCHTINGEPARGDVFVGDYVKVCARRRNELEDWTIKNMGTSPSKCEICF</sequence>
<dbReference type="Proteomes" id="UP000191039">
    <property type="component" value="Unassembled WGS sequence"/>
</dbReference>
<gene>
    <name evidence="1" type="ORF">BV510_13880</name>
    <name evidence="2" type="ORF">CRI78_04740</name>
</gene>
<dbReference type="RefSeq" id="WP_073858212.1">
    <property type="nucleotide sequence ID" value="NZ_BAAATC010000019.1"/>
</dbReference>